<name>A0ABZ2BZ97_9RHOB</name>
<proteinExistence type="predicted"/>
<feature type="transmembrane region" description="Helical" evidence="1">
    <location>
        <begin position="54"/>
        <end position="74"/>
    </location>
</feature>
<feature type="transmembrane region" description="Helical" evidence="1">
    <location>
        <begin position="291"/>
        <end position="307"/>
    </location>
</feature>
<feature type="transmembrane region" description="Helical" evidence="1">
    <location>
        <begin position="86"/>
        <end position="105"/>
    </location>
</feature>
<reference evidence="2 3" key="1">
    <citation type="submission" date="2015-07" db="EMBL/GenBank/DDBJ databases">
        <authorList>
            <person name="Voget S."/>
            <person name="Dogs M."/>
            <person name="Brinkhoff T.H."/>
            <person name="Daniel R."/>
        </authorList>
    </citation>
    <scope>NUCLEOTIDE SEQUENCE [LARGE SCALE GENOMIC DNA]</scope>
    <source>
        <strain evidence="2 3">B14</strain>
    </source>
</reference>
<accession>A0ABZ2BZ97</accession>
<reference evidence="3" key="2">
    <citation type="submission" date="2024-01" db="EMBL/GenBank/DDBJ databases">
        <title>Roseobacter fucihabitans sp. nov., isolated from the brown alga Fucus spiralis.</title>
        <authorList>
            <person name="Hahnke S."/>
            <person name="Berger M."/>
            <person name="Schlingloff A."/>
            <person name="Athale I."/>
            <person name="Neumann-Schaal M."/>
            <person name="Adenaya A."/>
            <person name="Poehlein A."/>
            <person name="Daniel R."/>
            <person name="Pertersen J."/>
            <person name="Brinkhoff T."/>
        </authorList>
    </citation>
    <scope>NUCLEOTIDE SEQUENCE [LARGE SCALE GENOMIC DNA]</scope>
    <source>
        <strain evidence="3">B14</strain>
    </source>
</reference>
<keyword evidence="1" id="KW-0812">Transmembrane</keyword>
<keyword evidence="1" id="KW-1133">Transmembrane helix</keyword>
<evidence type="ECO:0008006" key="4">
    <source>
        <dbReference type="Google" id="ProtNLM"/>
    </source>
</evidence>
<gene>
    <name evidence="2" type="ORF">ROLI_044040</name>
</gene>
<feature type="transmembrane region" description="Helical" evidence="1">
    <location>
        <begin position="145"/>
        <end position="163"/>
    </location>
</feature>
<feature type="transmembrane region" description="Helical" evidence="1">
    <location>
        <begin position="242"/>
        <end position="261"/>
    </location>
</feature>
<feature type="transmembrane region" description="Helical" evidence="1">
    <location>
        <begin position="170"/>
        <end position="187"/>
    </location>
</feature>
<protein>
    <recommendedName>
        <fullName evidence="4">DUF2157 domain-containing protein</fullName>
    </recommendedName>
</protein>
<sequence>MISQDDLRASVSAGIVTEAQAAALMSLAHSRSGARENLAPGDEPFELFKGFNEIFIVVGMLILAVGWVGVVTFVVTNDPLSLKNTLIFSSLFAAASLWGMSEYFIRRRRMVAPAIALSIMFAINAAYGFAGAFSELFMVAQGDNSSLPLPFILATLALFAYWLRFRVPFALALIALAAFGVAILIAGNSSGSPGSTEELFLLSAGGPFAFITLALGLVVFAIAMMFDMSDPHRVTRRSANGFWLHVVAAPALVNTIALSLLDNDAGWSNSLLVAVLTLFALVAIIIDRRSFLIAAIGYTVILTATIFDGDGAVFTVFFLGIVLLFLGARWENIRARLLALLPGFIPLQKLPPSHVAKASS</sequence>
<feature type="transmembrane region" description="Helical" evidence="1">
    <location>
        <begin position="112"/>
        <end position="133"/>
    </location>
</feature>
<evidence type="ECO:0000256" key="1">
    <source>
        <dbReference type="SAM" id="Phobius"/>
    </source>
</evidence>
<dbReference type="Proteomes" id="UP001318682">
    <property type="component" value="Chromosome"/>
</dbReference>
<evidence type="ECO:0000313" key="3">
    <source>
        <dbReference type="Proteomes" id="UP001318682"/>
    </source>
</evidence>
<keyword evidence="1" id="KW-0472">Membrane</keyword>
<dbReference type="EMBL" id="CP143423">
    <property type="protein sequence ID" value="WVX51303.1"/>
    <property type="molecule type" value="Genomic_DNA"/>
</dbReference>
<keyword evidence="3" id="KW-1185">Reference proteome</keyword>
<feature type="transmembrane region" description="Helical" evidence="1">
    <location>
        <begin position="267"/>
        <end position="286"/>
    </location>
</feature>
<evidence type="ECO:0000313" key="2">
    <source>
        <dbReference type="EMBL" id="WVX51303.1"/>
    </source>
</evidence>
<dbReference type="RefSeq" id="WP_187428486.1">
    <property type="nucleotide sequence ID" value="NZ_CP143423.1"/>
</dbReference>
<feature type="transmembrane region" description="Helical" evidence="1">
    <location>
        <begin position="199"/>
        <end position="222"/>
    </location>
</feature>
<feature type="transmembrane region" description="Helical" evidence="1">
    <location>
        <begin position="313"/>
        <end position="330"/>
    </location>
</feature>
<organism evidence="2 3">
    <name type="scientific">Roseobacter fucihabitans</name>
    <dbReference type="NCBI Taxonomy" id="1537242"/>
    <lineage>
        <taxon>Bacteria</taxon>
        <taxon>Pseudomonadati</taxon>
        <taxon>Pseudomonadota</taxon>
        <taxon>Alphaproteobacteria</taxon>
        <taxon>Rhodobacterales</taxon>
        <taxon>Roseobacteraceae</taxon>
        <taxon>Roseobacter</taxon>
    </lineage>
</organism>